<keyword evidence="2" id="KW-1185">Reference proteome</keyword>
<dbReference type="EMBL" id="CP072642">
    <property type="protein sequence ID" value="QUV93088.1"/>
    <property type="molecule type" value="Genomic_DNA"/>
</dbReference>
<proteinExistence type="predicted"/>
<evidence type="ECO:0000313" key="2">
    <source>
        <dbReference type="Proteomes" id="UP000677668"/>
    </source>
</evidence>
<dbReference type="RefSeq" id="WP_211421500.1">
    <property type="nucleotide sequence ID" value="NZ_CP072642.1"/>
</dbReference>
<gene>
    <name evidence="1" type="ORF">J8C05_06785</name>
</gene>
<accession>A0ABX8AWN4</accession>
<dbReference type="Proteomes" id="UP000677668">
    <property type="component" value="Chromosome 1"/>
</dbReference>
<sequence>MIRPGACVVLGLHSPREKLWGILTSLEPSGVHLRGLDINAFDDWLSAIANGESNIGLTHSFFPMWRVERILLDESLGEIHSMGQLFAKRIGMSVSDYLGFGTEESIS</sequence>
<protein>
    <submittedName>
        <fullName evidence="1">Uncharacterized protein</fullName>
    </submittedName>
</protein>
<name>A0ABX8AWN4_9BACT</name>
<organism evidence="1 2">
    <name type="scientific">Chloracidobacterium sp. N</name>
    <dbReference type="NCBI Taxonomy" id="2821540"/>
    <lineage>
        <taxon>Bacteria</taxon>
        <taxon>Pseudomonadati</taxon>
        <taxon>Acidobacteriota</taxon>
        <taxon>Terriglobia</taxon>
        <taxon>Terriglobales</taxon>
        <taxon>Acidobacteriaceae</taxon>
        <taxon>Chloracidobacterium</taxon>
        <taxon>Chloracidobacterium aggregatum</taxon>
    </lineage>
</organism>
<evidence type="ECO:0000313" key="1">
    <source>
        <dbReference type="EMBL" id="QUV93088.1"/>
    </source>
</evidence>
<reference evidence="1 2" key="1">
    <citation type="submission" date="2021-03" db="EMBL/GenBank/DDBJ databases">
        <title>Genomic and phenotypic characterization of Chloracidobacterium isolates provides evidence for multiple species.</title>
        <authorList>
            <person name="Saini M.K."/>
            <person name="Costas A.M.G."/>
            <person name="Tank M."/>
            <person name="Bryant D.A."/>
        </authorList>
    </citation>
    <scope>NUCLEOTIDE SEQUENCE [LARGE SCALE GENOMIC DNA]</scope>
    <source>
        <strain evidence="1 2">N</strain>
    </source>
</reference>